<dbReference type="Proteomes" id="UP000466104">
    <property type="component" value="Unassembled WGS sequence"/>
</dbReference>
<reference evidence="3 4" key="1">
    <citation type="submission" date="2019-08" db="EMBL/GenBank/DDBJ databases">
        <title>In-depth cultivation of the pig gut microbiome towards novel bacterial diversity and tailored functional studies.</title>
        <authorList>
            <person name="Wylensek D."/>
            <person name="Hitch T.C.A."/>
            <person name="Clavel T."/>
        </authorList>
    </citation>
    <scope>NUCLEOTIDE SEQUENCE [LARGE SCALE GENOMIC DNA]</scope>
    <source>
        <strain evidence="3 4">WCA-380-WT-3A</strain>
    </source>
</reference>
<evidence type="ECO:0000259" key="2">
    <source>
        <dbReference type="Pfam" id="PF13625"/>
    </source>
</evidence>
<keyword evidence="3" id="KW-0378">Hydrolase</keyword>
<keyword evidence="3" id="KW-0547">Nucleotide-binding</keyword>
<dbReference type="AlphaFoldDB" id="A0A7K0J5C2"/>
<feature type="region of interest" description="Disordered" evidence="1">
    <location>
        <begin position="596"/>
        <end position="626"/>
    </location>
</feature>
<accession>A0A7K0J5C2</accession>
<dbReference type="GO" id="GO:0004386">
    <property type="term" value="F:helicase activity"/>
    <property type="evidence" value="ECO:0007669"/>
    <property type="project" value="UniProtKB-KW"/>
</dbReference>
<organism evidence="3 4">
    <name type="scientific">Cutibacterium porci</name>
    <dbReference type="NCBI Taxonomy" id="2605781"/>
    <lineage>
        <taxon>Bacteria</taxon>
        <taxon>Bacillati</taxon>
        <taxon>Actinomycetota</taxon>
        <taxon>Actinomycetes</taxon>
        <taxon>Propionibacteriales</taxon>
        <taxon>Propionibacteriaceae</taxon>
        <taxon>Cutibacterium</taxon>
    </lineage>
</organism>
<keyword evidence="3" id="KW-0067">ATP-binding</keyword>
<dbReference type="RefSeq" id="WP_154561909.1">
    <property type="nucleotide sequence ID" value="NZ_VUMG01000001.1"/>
</dbReference>
<comment type="caution">
    <text evidence="3">The sequence shown here is derived from an EMBL/GenBank/DDBJ whole genome shotgun (WGS) entry which is preliminary data.</text>
</comment>
<feature type="domain" description="Helicase XPB/Ssl2 N-terminal" evidence="2">
    <location>
        <begin position="446"/>
        <end position="567"/>
    </location>
</feature>
<evidence type="ECO:0000256" key="1">
    <source>
        <dbReference type="SAM" id="MobiDB-lite"/>
    </source>
</evidence>
<keyword evidence="3" id="KW-0347">Helicase</keyword>
<name>A0A7K0J5C2_9ACTN</name>
<feature type="compositionally biased region" description="Low complexity" evidence="1">
    <location>
        <begin position="613"/>
        <end position="622"/>
    </location>
</feature>
<protein>
    <submittedName>
        <fullName evidence="3">DEAD/DEAH box helicase</fullName>
    </submittedName>
</protein>
<sequence>MSAAEEPTTLASTIRNLDKQSLSRLLALRPDLANPAPRDLAEVSSRASTHASINAAISSLDRWRLSLLTSLAALGDLSLTELAEALCRGWLTSPEDIQADVAAGISDLLDMALVLEDSGQLHVIQIVTTHLSQYPAGLAPASVMPMNPDEVTEKLAAAGSKARSVLERLVWSPTGHVPNARRAVTPETATTPVETALAYRLLRPLDDDTVILPREVALVLRENRLFTEQPRPTPPPWPEPSQVTLVNRAGLGTALEAVSAMSALLEGVERHNCALLANGGIAKRDARIVLSRVAPEGDGWVYLALAAAGGLIGADGRSWLPTPLADRWRTDSLWGQWVSLRHAWRHIPQMPGSLDNTLDASAPATAQAWRRLVHQELRTAEPGTPITATAVADRIRWRQPGTTVDDALVEAVLDECRVLGMVALDARTDLVDARTRADMPERTDDVILQSDLTAIAPGPLTPDTAADLALLADRESTGIAGVRRFNRASLRRALDAGWTGERVRQWWTEHSLGDVPQSLLVLLDDVVRDHGRVSVAAAGALLEDDDPAAVEAILRSSLANDVGLRRIGPQVLVAQAEPDQVLAGLRELGMSPVARDAHGDVFSTPPPPRAKAEAPASSAPHSNPDELAACLLDNRGRGFSDRRQLIAQLHQAHHDGSWMHIERVIDDGTTVRQTVRIMAVAAGAVRCVIRGGGGVAIVPVSRITSCQPA</sequence>
<keyword evidence="4" id="KW-1185">Reference proteome</keyword>
<dbReference type="Pfam" id="PF13625">
    <property type="entry name" value="Helicase_C_3"/>
    <property type="match status" value="1"/>
</dbReference>
<dbReference type="InterPro" id="IPR032830">
    <property type="entry name" value="XPB/Ssl2_N"/>
</dbReference>
<evidence type="ECO:0000313" key="3">
    <source>
        <dbReference type="EMBL" id="MSS45135.1"/>
    </source>
</evidence>
<evidence type="ECO:0000313" key="4">
    <source>
        <dbReference type="Proteomes" id="UP000466104"/>
    </source>
</evidence>
<dbReference type="EMBL" id="VUMG01000001">
    <property type="protein sequence ID" value="MSS45135.1"/>
    <property type="molecule type" value="Genomic_DNA"/>
</dbReference>
<proteinExistence type="predicted"/>
<gene>
    <name evidence="3" type="ORF">FYJ43_03520</name>
</gene>